<proteinExistence type="predicted"/>
<evidence type="ECO:0000313" key="4">
    <source>
        <dbReference type="EMBL" id="KAA0049724.1"/>
    </source>
</evidence>
<evidence type="ECO:0000313" key="5">
    <source>
        <dbReference type="EMBL" id="TYK12151.1"/>
    </source>
</evidence>
<dbReference type="PANTHER" id="PTHR33054:SF9">
    <property type="entry name" value="CCHC-TYPE DOMAIN-CONTAINING PROTEIN"/>
    <property type="match status" value="1"/>
</dbReference>
<feature type="compositionally biased region" description="Basic residues" evidence="2">
    <location>
        <begin position="65"/>
        <end position="77"/>
    </location>
</feature>
<dbReference type="PROSITE" id="PS50158">
    <property type="entry name" value="ZF_CCHC"/>
    <property type="match status" value="1"/>
</dbReference>
<reference evidence="6 7" key="1">
    <citation type="submission" date="2019-08" db="EMBL/GenBank/DDBJ databases">
        <title>Draft genome sequences of two oriental melons (Cucumis melo L. var makuwa).</title>
        <authorList>
            <person name="Kwon S.-Y."/>
        </authorList>
    </citation>
    <scope>NUCLEOTIDE SEQUENCE [LARGE SCALE GENOMIC DNA]</scope>
    <source>
        <strain evidence="7">cv. Chang Bougi</strain>
        <strain evidence="6">cv. SW 3</strain>
        <tissue evidence="5">Leaf</tissue>
    </source>
</reference>
<dbReference type="PANTHER" id="PTHR33054">
    <property type="entry name" value="CCHC-TYPE DOMAIN-CONTAINING PROTEIN"/>
    <property type="match status" value="1"/>
</dbReference>
<keyword evidence="1" id="KW-0862">Zinc</keyword>
<dbReference type="Pfam" id="PF00098">
    <property type="entry name" value="zf-CCHC"/>
    <property type="match status" value="1"/>
</dbReference>
<keyword evidence="1" id="KW-0863">Zinc-finger</keyword>
<dbReference type="AlphaFoldDB" id="A0A5D3CK15"/>
<name>A0A5D3CK15_CUCMM</name>
<dbReference type="GO" id="GO:0003676">
    <property type="term" value="F:nucleic acid binding"/>
    <property type="evidence" value="ECO:0007669"/>
    <property type="project" value="InterPro"/>
</dbReference>
<evidence type="ECO:0000313" key="6">
    <source>
        <dbReference type="Proteomes" id="UP000321393"/>
    </source>
</evidence>
<feature type="compositionally biased region" description="Basic residues" evidence="2">
    <location>
        <begin position="88"/>
        <end position="99"/>
    </location>
</feature>
<dbReference type="InterPro" id="IPR036875">
    <property type="entry name" value="Znf_CCHC_sf"/>
</dbReference>
<comment type="caution">
    <text evidence="5">The sequence shown here is derived from an EMBL/GenBank/DDBJ whole genome shotgun (WGS) entry which is preliminary data.</text>
</comment>
<dbReference type="EMBL" id="SSTD01010321">
    <property type="protein sequence ID" value="TYK12151.1"/>
    <property type="molecule type" value="Genomic_DNA"/>
</dbReference>
<dbReference type="OrthoDB" id="1735266at2759"/>
<protein>
    <submittedName>
        <fullName evidence="5">Zf-CCHC domain-containing protein/MP domain-containing protein</fullName>
    </submittedName>
</protein>
<evidence type="ECO:0000256" key="2">
    <source>
        <dbReference type="SAM" id="MobiDB-lite"/>
    </source>
</evidence>
<dbReference type="Proteomes" id="UP000321393">
    <property type="component" value="Unassembled WGS sequence"/>
</dbReference>
<evidence type="ECO:0000256" key="1">
    <source>
        <dbReference type="PROSITE-ProRule" id="PRU00047"/>
    </source>
</evidence>
<evidence type="ECO:0000313" key="7">
    <source>
        <dbReference type="Proteomes" id="UP000321947"/>
    </source>
</evidence>
<accession>A0A5D3CK15</accession>
<dbReference type="Proteomes" id="UP000321947">
    <property type="component" value="Unassembled WGS sequence"/>
</dbReference>
<sequence>MVTNSRGTYIDWEGISYGDINSTIQKVCLEICQQQKHGTKIVKDSNYRKKLESFCRQYGIDNTHPSRKKIRSKKVFGRSKMSESHGYSNRKKRYHGKNKNKRKFFKESTTCFKCNKKGHYVNRCPVVKKINLMEIDENEKQSLLKVVKAEELSFDEEEFSSEKEEDLLNALLEESLKESSSSENETDNEDVIPCFGCINVLTST</sequence>
<dbReference type="InterPro" id="IPR001878">
    <property type="entry name" value="Znf_CCHC"/>
</dbReference>
<feature type="region of interest" description="Disordered" evidence="2">
    <location>
        <begin position="64"/>
        <end position="99"/>
    </location>
</feature>
<dbReference type="GO" id="GO:0008270">
    <property type="term" value="F:zinc ion binding"/>
    <property type="evidence" value="ECO:0007669"/>
    <property type="project" value="UniProtKB-KW"/>
</dbReference>
<organism evidence="5 7">
    <name type="scientific">Cucumis melo var. makuwa</name>
    <name type="common">Oriental melon</name>
    <dbReference type="NCBI Taxonomy" id="1194695"/>
    <lineage>
        <taxon>Eukaryota</taxon>
        <taxon>Viridiplantae</taxon>
        <taxon>Streptophyta</taxon>
        <taxon>Embryophyta</taxon>
        <taxon>Tracheophyta</taxon>
        <taxon>Spermatophyta</taxon>
        <taxon>Magnoliopsida</taxon>
        <taxon>eudicotyledons</taxon>
        <taxon>Gunneridae</taxon>
        <taxon>Pentapetalae</taxon>
        <taxon>rosids</taxon>
        <taxon>fabids</taxon>
        <taxon>Cucurbitales</taxon>
        <taxon>Cucurbitaceae</taxon>
        <taxon>Benincaseae</taxon>
        <taxon>Cucumis</taxon>
    </lineage>
</organism>
<dbReference type="SMART" id="SM00343">
    <property type="entry name" value="ZnF_C2HC"/>
    <property type="match status" value="1"/>
</dbReference>
<dbReference type="EMBL" id="SSTE01012063">
    <property type="protein sequence ID" value="KAA0049724.1"/>
    <property type="molecule type" value="Genomic_DNA"/>
</dbReference>
<feature type="domain" description="CCHC-type" evidence="3">
    <location>
        <begin position="111"/>
        <end position="125"/>
    </location>
</feature>
<dbReference type="Gene3D" id="4.10.60.10">
    <property type="entry name" value="Zinc finger, CCHC-type"/>
    <property type="match status" value="1"/>
</dbReference>
<keyword evidence="1" id="KW-0479">Metal-binding</keyword>
<dbReference type="SUPFAM" id="SSF57756">
    <property type="entry name" value="Retrovirus zinc finger-like domains"/>
    <property type="match status" value="1"/>
</dbReference>
<gene>
    <name evidence="5" type="ORF">E5676_scaffold106G00890</name>
    <name evidence="4" type="ORF">E6C27_scaffold76G00710</name>
</gene>
<evidence type="ECO:0000259" key="3">
    <source>
        <dbReference type="PROSITE" id="PS50158"/>
    </source>
</evidence>